<sequence length="104" mass="11575">MELLTYKNFYGKASALLSVLILTQCQSVQKATGIKKVAPDAWSVQPLRELEIPPGFQDMPSDHPISKKILPSTPQNPGEKKEKNCSSNDAEQSLLEHVQPFLKK</sequence>
<evidence type="ECO:0000256" key="1">
    <source>
        <dbReference type="SAM" id="MobiDB-lite"/>
    </source>
</evidence>
<protein>
    <submittedName>
        <fullName evidence="2">Uncharacterized protein</fullName>
    </submittedName>
</protein>
<accession>A0A2S5R905</accession>
<gene>
    <name evidence="2" type="ORF">HCUR_00802</name>
</gene>
<dbReference type="AlphaFoldDB" id="A0A2S5R905"/>
<keyword evidence="3" id="KW-1185">Reference proteome</keyword>
<dbReference type="Proteomes" id="UP000239425">
    <property type="component" value="Unassembled WGS sequence"/>
</dbReference>
<dbReference type="OrthoDB" id="8480483at2"/>
<dbReference type="EMBL" id="PHHC01000082">
    <property type="protein sequence ID" value="PPE03787.1"/>
    <property type="molecule type" value="Genomic_DNA"/>
</dbReference>
<comment type="caution">
    <text evidence="2">The sequence shown here is derived from an EMBL/GenBank/DDBJ whole genome shotgun (WGS) entry which is preliminary data.</text>
</comment>
<feature type="region of interest" description="Disordered" evidence="1">
    <location>
        <begin position="53"/>
        <end position="90"/>
    </location>
</feature>
<evidence type="ECO:0000313" key="3">
    <source>
        <dbReference type="Proteomes" id="UP000239425"/>
    </source>
</evidence>
<reference evidence="2 3" key="1">
    <citation type="submission" date="2017-11" db="EMBL/GenBank/DDBJ databases">
        <title>Comparative genomic analysis of Holospora spp., intranuclear symbionts of paramecia.</title>
        <authorList>
            <person name="Garushyants S.K."/>
            <person name="Beliavskaya A."/>
            <person name="Malko D.B."/>
            <person name="Logacheva M.D."/>
            <person name="Rautian M.S."/>
            <person name="Gelfand M.S."/>
        </authorList>
    </citation>
    <scope>NUCLEOTIDE SEQUENCE [LARGE SCALE GENOMIC DNA]</scope>
    <source>
        <strain evidence="3">02AZ16</strain>
    </source>
</reference>
<organism evidence="2 3">
    <name type="scientific">Holospora curviuscula</name>
    <dbReference type="NCBI Taxonomy" id="1082868"/>
    <lineage>
        <taxon>Bacteria</taxon>
        <taxon>Pseudomonadati</taxon>
        <taxon>Pseudomonadota</taxon>
        <taxon>Alphaproteobacteria</taxon>
        <taxon>Holosporales</taxon>
        <taxon>Holosporaceae</taxon>
        <taxon>Holospora</taxon>
    </lineage>
</organism>
<proteinExistence type="predicted"/>
<evidence type="ECO:0000313" key="2">
    <source>
        <dbReference type="EMBL" id="PPE03787.1"/>
    </source>
</evidence>
<name>A0A2S5R905_9PROT</name>